<evidence type="ECO:0000256" key="1">
    <source>
        <dbReference type="ARBA" id="ARBA00022723"/>
    </source>
</evidence>
<dbReference type="PROSITE" id="PS50157">
    <property type="entry name" value="ZINC_FINGER_C2H2_2"/>
    <property type="match status" value="14"/>
</dbReference>
<feature type="domain" description="C2H2-type" evidence="7">
    <location>
        <begin position="289"/>
        <end position="317"/>
    </location>
</feature>
<dbReference type="PROSITE" id="PS00028">
    <property type="entry name" value="ZINC_FINGER_C2H2_1"/>
    <property type="match status" value="15"/>
</dbReference>
<dbReference type="SUPFAM" id="SSF57667">
    <property type="entry name" value="beta-beta-alpha zinc fingers"/>
    <property type="match status" value="9"/>
</dbReference>
<feature type="domain" description="C2H2-type" evidence="7">
    <location>
        <begin position="377"/>
        <end position="404"/>
    </location>
</feature>
<dbReference type="Gene3D" id="3.30.160.60">
    <property type="entry name" value="Classic Zinc Finger"/>
    <property type="match status" value="11"/>
</dbReference>
<dbReference type="Pfam" id="PF13912">
    <property type="entry name" value="zf-C2H2_6"/>
    <property type="match status" value="1"/>
</dbReference>
<feature type="region of interest" description="Disordered" evidence="6">
    <location>
        <begin position="723"/>
        <end position="787"/>
    </location>
</feature>
<name>A0AAE0Z0Q1_9GAST</name>
<dbReference type="AlphaFoldDB" id="A0AAE0Z0Q1"/>
<dbReference type="FunFam" id="3.30.160.60:FF:000446">
    <property type="entry name" value="Zinc finger protein"/>
    <property type="match status" value="2"/>
</dbReference>
<proteinExistence type="predicted"/>
<dbReference type="FunFam" id="3.30.160.60:FF:000072">
    <property type="entry name" value="zinc finger protein 143 isoform X1"/>
    <property type="match status" value="1"/>
</dbReference>
<feature type="domain" description="C2H2-type" evidence="7">
    <location>
        <begin position="868"/>
        <end position="895"/>
    </location>
</feature>
<comment type="caution">
    <text evidence="8">The sequence shown here is derived from an EMBL/GenBank/DDBJ whole genome shotgun (WGS) entry which is preliminary data.</text>
</comment>
<feature type="domain" description="C2H2-type" evidence="7">
    <location>
        <begin position="811"/>
        <end position="838"/>
    </location>
</feature>
<dbReference type="GO" id="GO:0043565">
    <property type="term" value="F:sequence-specific DNA binding"/>
    <property type="evidence" value="ECO:0007669"/>
    <property type="project" value="TreeGrafter"/>
</dbReference>
<gene>
    <name evidence="8" type="ORF">RRG08_066621</name>
</gene>
<keyword evidence="1" id="KW-0479">Metal-binding</keyword>
<feature type="domain" description="C2H2-type" evidence="7">
    <location>
        <begin position="588"/>
        <end position="615"/>
    </location>
</feature>
<feature type="domain" description="C2H2-type" evidence="7">
    <location>
        <begin position="616"/>
        <end position="644"/>
    </location>
</feature>
<feature type="compositionally biased region" description="Acidic residues" evidence="6">
    <location>
        <begin position="119"/>
        <end position="129"/>
    </location>
</feature>
<sequence length="945" mass="108082">MAVERDNYNQEELNSLAHLLRTFLPDHDDLSLNETTLLGQTDGSKNEGSVLNKANEVETVYEASNQSHRKVTVPAIECPDQIPEPAQAQVLQPKAPDIVDDSPWDKVKDPDFEPNSHSEEEEEDADSDATVEIPLSELREACPNLVPKVARERASRKATSADPHVDNRMKWYACFICDDQYGDVFSYTAHMSQHLEEAATVNCHICSVNFSSQSLFTSHRKLSTFELLVDRMALKKAMDSGVDIKKNEGKRGRKALREESYICNVCGKGFFKYPLFLSHVKTHDGAFSFQCAVCQEGFKEPCLLRSHIDLQHPHVLPYQCRRCLKRFKLRGSLATHLKTCDVDPSCLPYAQEMQFIDQLSQKRKLEGGDVEAEAAQYSCPICMVMYDSPEDLQRHMKHHDETKPYKCEVCGRGFRTKYMLQKHSVVHKAETNCRCEICGVELLTRSGYNAHLRGHRNQEIIQAKILAEQKGKDEASAGDQSKAPEGDKALKILQSFQKDNMSMKKKAEREARCPKPAKNTVSKARPKNFACPMCGMLFHSSGEKFQIHCRREHKDAEFLKCDVCKKLYYGQSNLDKHRKMHKLFTDTFPCDECDKVFRRKFALQVHKKMHSFKKFVKCDICGQEFRFVSEVDKHKNKMHRYDRLLNIYKCNICGQRFPVLSHLSVHCYCHNVPDSTPFECDLCNTAFKTSIELKQHIFHKHEYLMKTLGKTADNAGLTSEDTKFDGVNIKTEPMDEDDPRLNEAAGGNSSLPSSSQLLQSNGPSSKDPSIPKEVKLEPGADGKGGDSVSEVSFYNIKTLQFSHKSKILKRYTCEVCQKAFASNSDLKTHRRTHSGETPFKCDYCDRSFKQRGHRKLHIQVVHTKEMPYKCEECNAAFPTRYRYQIHMKRHTGVRDYKCAICEKEFYTLGKLNDHTKRRHPEDWKKAKLKAAKEKETTNSATPVTT</sequence>
<protein>
    <recommendedName>
        <fullName evidence="7">C2H2-type domain-containing protein</fullName>
    </recommendedName>
</protein>
<keyword evidence="4" id="KW-0862">Zinc</keyword>
<feature type="domain" description="C2H2-type" evidence="7">
    <location>
        <begin position="648"/>
        <end position="675"/>
    </location>
</feature>
<keyword evidence="3 5" id="KW-0863">Zinc-finger</keyword>
<feature type="domain" description="C2H2-type" evidence="7">
    <location>
        <begin position="896"/>
        <end position="924"/>
    </location>
</feature>
<reference evidence="8" key="1">
    <citation type="journal article" date="2023" name="G3 (Bethesda)">
        <title>A reference genome for the long-term kleptoplast-retaining sea slug Elysia crispata morphotype clarki.</title>
        <authorList>
            <person name="Eastman K.E."/>
            <person name="Pendleton A.L."/>
            <person name="Shaikh M.A."/>
            <person name="Suttiyut T."/>
            <person name="Ogas R."/>
            <person name="Tomko P."/>
            <person name="Gavelis G."/>
            <person name="Widhalm J.R."/>
            <person name="Wisecaver J.H."/>
        </authorList>
    </citation>
    <scope>NUCLEOTIDE SEQUENCE</scope>
    <source>
        <strain evidence="8">ECLA1</strain>
    </source>
</reference>
<dbReference type="SMART" id="SM00355">
    <property type="entry name" value="ZnF_C2H2"/>
    <property type="match status" value="18"/>
</dbReference>
<dbReference type="Pfam" id="PF12874">
    <property type="entry name" value="zf-met"/>
    <property type="match status" value="1"/>
</dbReference>
<dbReference type="InterPro" id="IPR013087">
    <property type="entry name" value="Znf_C2H2_type"/>
</dbReference>
<feature type="domain" description="C2H2-type" evidence="7">
    <location>
        <begin position="559"/>
        <end position="581"/>
    </location>
</feature>
<feature type="compositionally biased region" description="Basic and acidic residues" evidence="6">
    <location>
        <begin position="769"/>
        <end position="784"/>
    </location>
</feature>
<feature type="compositionally biased region" description="Basic and acidic residues" evidence="6">
    <location>
        <begin position="103"/>
        <end position="118"/>
    </location>
</feature>
<feature type="domain" description="C2H2-type" evidence="7">
    <location>
        <begin position="405"/>
        <end position="432"/>
    </location>
</feature>
<dbReference type="GO" id="GO:0000981">
    <property type="term" value="F:DNA-binding transcription factor activity, RNA polymerase II-specific"/>
    <property type="evidence" value="ECO:0007669"/>
    <property type="project" value="TreeGrafter"/>
</dbReference>
<evidence type="ECO:0000259" key="7">
    <source>
        <dbReference type="PROSITE" id="PS50157"/>
    </source>
</evidence>
<dbReference type="InterPro" id="IPR036236">
    <property type="entry name" value="Znf_C2H2_sf"/>
</dbReference>
<evidence type="ECO:0000313" key="8">
    <source>
        <dbReference type="EMBL" id="KAK3759956.1"/>
    </source>
</evidence>
<feature type="domain" description="C2H2-type" evidence="7">
    <location>
        <begin position="261"/>
        <end position="288"/>
    </location>
</feature>
<evidence type="ECO:0000256" key="5">
    <source>
        <dbReference type="PROSITE-ProRule" id="PRU00042"/>
    </source>
</evidence>
<evidence type="ECO:0000313" key="9">
    <source>
        <dbReference type="Proteomes" id="UP001283361"/>
    </source>
</evidence>
<dbReference type="GO" id="GO:0008270">
    <property type="term" value="F:zinc ion binding"/>
    <property type="evidence" value="ECO:0007669"/>
    <property type="project" value="UniProtKB-KW"/>
</dbReference>
<evidence type="ECO:0000256" key="3">
    <source>
        <dbReference type="ARBA" id="ARBA00022771"/>
    </source>
</evidence>
<dbReference type="Proteomes" id="UP001283361">
    <property type="component" value="Unassembled WGS sequence"/>
</dbReference>
<evidence type="ECO:0000256" key="6">
    <source>
        <dbReference type="SAM" id="MobiDB-lite"/>
    </source>
</evidence>
<organism evidence="8 9">
    <name type="scientific">Elysia crispata</name>
    <name type="common">lettuce slug</name>
    <dbReference type="NCBI Taxonomy" id="231223"/>
    <lineage>
        <taxon>Eukaryota</taxon>
        <taxon>Metazoa</taxon>
        <taxon>Spiralia</taxon>
        <taxon>Lophotrochozoa</taxon>
        <taxon>Mollusca</taxon>
        <taxon>Gastropoda</taxon>
        <taxon>Heterobranchia</taxon>
        <taxon>Euthyneura</taxon>
        <taxon>Panpulmonata</taxon>
        <taxon>Sacoglossa</taxon>
        <taxon>Placobranchoidea</taxon>
        <taxon>Plakobranchidae</taxon>
        <taxon>Elysia</taxon>
    </lineage>
</organism>
<dbReference type="PANTHER" id="PTHR24408:SF58">
    <property type="entry name" value="TRANSCRIPTION FACTOR (TFIIIA), PUTATIVE (AFU_ORTHOLOGUE AFUA_1G05150)-RELATED"/>
    <property type="match status" value="1"/>
</dbReference>
<feature type="region of interest" description="Disordered" evidence="6">
    <location>
        <begin position="917"/>
        <end position="945"/>
    </location>
</feature>
<feature type="domain" description="C2H2-type" evidence="7">
    <location>
        <begin position="318"/>
        <end position="348"/>
    </location>
</feature>
<evidence type="ECO:0000256" key="2">
    <source>
        <dbReference type="ARBA" id="ARBA00022737"/>
    </source>
</evidence>
<feature type="domain" description="C2H2-type" evidence="7">
    <location>
        <begin position="839"/>
        <end position="867"/>
    </location>
</feature>
<feature type="region of interest" description="Disordered" evidence="6">
    <location>
        <begin position="86"/>
        <end position="129"/>
    </location>
</feature>
<feature type="compositionally biased region" description="Basic and acidic residues" evidence="6">
    <location>
        <begin position="917"/>
        <end position="936"/>
    </location>
</feature>
<dbReference type="PANTHER" id="PTHR24408">
    <property type="entry name" value="ZINC FINGER PROTEIN"/>
    <property type="match status" value="1"/>
</dbReference>
<dbReference type="GO" id="GO:0005634">
    <property type="term" value="C:nucleus"/>
    <property type="evidence" value="ECO:0007669"/>
    <property type="project" value="TreeGrafter"/>
</dbReference>
<feature type="domain" description="C2H2-type" evidence="7">
    <location>
        <begin position="678"/>
        <end position="701"/>
    </location>
</feature>
<feature type="compositionally biased region" description="Low complexity" evidence="6">
    <location>
        <begin position="746"/>
        <end position="765"/>
    </location>
</feature>
<dbReference type="EMBL" id="JAWDGP010005058">
    <property type="protein sequence ID" value="KAK3759956.1"/>
    <property type="molecule type" value="Genomic_DNA"/>
</dbReference>
<evidence type="ECO:0000256" key="4">
    <source>
        <dbReference type="ARBA" id="ARBA00022833"/>
    </source>
</evidence>
<dbReference type="Pfam" id="PF00096">
    <property type="entry name" value="zf-C2H2"/>
    <property type="match status" value="5"/>
</dbReference>
<accession>A0AAE0Z0Q1</accession>
<keyword evidence="2" id="KW-0677">Repeat</keyword>
<keyword evidence="9" id="KW-1185">Reference proteome</keyword>